<keyword evidence="1" id="KW-0238">DNA-binding</keyword>
<evidence type="ECO:0000313" key="4">
    <source>
        <dbReference type="Proteomes" id="UP001165492"/>
    </source>
</evidence>
<evidence type="ECO:0000313" key="3">
    <source>
        <dbReference type="EMBL" id="MCC5468237.1"/>
    </source>
</evidence>
<dbReference type="RefSeq" id="WP_229537106.1">
    <property type="nucleotide sequence ID" value="NZ_JAJHJB010000054.1"/>
</dbReference>
<dbReference type="InterPro" id="IPR010982">
    <property type="entry name" value="Lambda_DNA-bd_dom_sf"/>
</dbReference>
<dbReference type="InterPro" id="IPR001387">
    <property type="entry name" value="Cro/C1-type_HTH"/>
</dbReference>
<dbReference type="SMART" id="SM00530">
    <property type="entry name" value="HTH_XRE"/>
    <property type="match status" value="1"/>
</dbReference>
<dbReference type="PROSITE" id="PS50943">
    <property type="entry name" value="HTH_CROC1"/>
    <property type="match status" value="1"/>
</dbReference>
<dbReference type="Proteomes" id="UP001165492">
    <property type="component" value="Unassembled WGS sequence"/>
</dbReference>
<evidence type="ECO:0000256" key="1">
    <source>
        <dbReference type="ARBA" id="ARBA00023125"/>
    </source>
</evidence>
<dbReference type="PANTHER" id="PTHR46558:SF11">
    <property type="entry name" value="HTH-TYPE TRANSCRIPTIONAL REGULATOR XRE"/>
    <property type="match status" value="1"/>
</dbReference>
<comment type="caution">
    <text evidence="3">The sequence shown here is derived from an EMBL/GenBank/DDBJ whole genome shotgun (WGS) entry which is preliminary data.</text>
</comment>
<feature type="domain" description="HTH cro/C1-type" evidence="2">
    <location>
        <begin position="8"/>
        <end position="62"/>
    </location>
</feature>
<name>A0ABS8HZ50_9FIRM</name>
<proteinExistence type="predicted"/>
<dbReference type="Pfam" id="PF01381">
    <property type="entry name" value="HTH_3"/>
    <property type="match status" value="1"/>
</dbReference>
<protein>
    <submittedName>
        <fullName evidence="3">Helix-turn-helix domain-containing protein</fullName>
    </submittedName>
</protein>
<accession>A0ABS8HZ50</accession>
<dbReference type="SUPFAM" id="SSF47413">
    <property type="entry name" value="lambda repressor-like DNA-binding domains"/>
    <property type="match status" value="1"/>
</dbReference>
<dbReference type="EMBL" id="JAJHJB010000054">
    <property type="protein sequence ID" value="MCC5468237.1"/>
    <property type="molecule type" value="Genomic_DNA"/>
</dbReference>
<gene>
    <name evidence="3" type="ORF">LMF89_23140</name>
</gene>
<evidence type="ECO:0000259" key="2">
    <source>
        <dbReference type="PROSITE" id="PS50943"/>
    </source>
</evidence>
<dbReference type="PANTHER" id="PTHR46558">
    <property type="entry name" value="TRACRIPTIONAL REGULATORY PROTEIN-RELATED-RELATED"/>
    <property type="match status" value="1"/>
</dbReference>
<organism evidence="3 4">
    <name type="scientific">Pelosinus baikalensis</name>
    <dbReference type="NCBI Taxonomy" id="2892015"/>
    <lineage>
        <taxon>Bacteria</taxon>
        <taxon>Bacillati</taxon>
        <taxon>Bacillota</taxon>
        <taxon>Negativicutes</taxon>
        <taxon>Selenomonadales</taxon>
        <taxon>Sporomusaceae</taxon>
        <taxon>Pelosinus</taxon>
    </lineage>
</organism>
<keyword evidence="4" id="KW-1185">Reference proteome</keyword>
<dbReference type="Gene3D" id="1.10.260.40">
    <property type="entry name" value="lambda repressor-like DNA-binding domains"/>
    <property type="match status" value="1"/>
</dbReference>
<reference evidence="3" key="1">
    <citation type="submission" date="2021-11" db="EMBL/GenBank/DDBJ databases">
        <title>Description of a new species Pelosinus isolated from the bottom sediments of Lake Baikal.</title>
        <authorList>
            <person name="Zakharyuk A."/>
        </authorList>
    </citation>
    <scope>NUCLEOTIDE SEQUENCE</scope>
    <source>
        <strain evidence="3">Bkl1</strain>
    </source>
</reference>
<sequence>MSTLGQKIKQLRNSKGLTQKELAPLINTTRETLANWEVNRATPDIETIKSIADFFCVSVDYLLDRATLTPQTTELSQEDLALLEVARQLKNLPDTDRKEIESYIQYKEHSKKNNAQADATKK</sequence>
<dbReference type="CDD" id="cd00093">
    <property type="entry name" value="HTH_XRE"/>
    <property type="match status" value="1"/>
</dbReference>